<reference evidence="1" key="1">
    <citation type="submission" date="2022-10" db="EMBL/GenBank/DDBJ databases">
        <title>Complete Genome of Trichothecium roseum strain YXFP-22015, a Plant Pathogen Isolated from Citrus.</title>
        <authorList>
            <person name="Wang Y."/>
            <person name="Zhu L."/>
        </authorList>
    </citation>
    <scope>NUCLEOTIDE SEQUENCE</scope>
    <source>
        <strain evidence="1">YXFP-22015</strain>
    </source>
</reference>
<name>A0ACC0V4W3_9HYPO</name>
<evidence type="ECO:0000313" key="2">
    <source>
        <dbReference type="Proteomes" id="UP001163324"/>
    </source>
</evidence>
<gene>
    <name evidence="1" type="ORF">N3K66_005015</name>
</gene>
<dbReference type="Proteomes" id="UP001163324">
    <property type="component" value="Chromosome 4"/>
</dbReference>
<protein>
    <submittedName>
        <fullName evidence="1">Uncharacterized protein</fullName>
    </submittedName>
</protein>
<proteinExistence type="predicted"/>
<sequence length="782" mass="87474">MSSGQDSQPQWPPRSPHDVLLSTPGGRRRYQQMVDRNSLSPSPRKSRSATLPSVNLESEVNFEDEDDEETLQLKLQELQAKLKLKRLQNAKANAANAPKEEGMAEARARTAELSTTTYQPEGRRWSVREGTPESNIPIRNPVQVPASPVRKTQAPQEQRSPRRVELGIDKGLKACDISLKRAPSLRRNTTSQDGPLHEGYLRRSRTPNFAASSPDLSRPQSFSERLTSIRAEDATRVERQERLQKSRSQGFCLGKDEMEKYKKTAVDIPYEAPKTPSFSREEVMDQGMPANRIRRSNTTGALRSAKEADPFTQSTTGQAKEEEQGASFEPYSSFHLSRRILPHTVLARHLSGKKAYNIKDVLRHVKAPDFSLPDIEQDIVIFGIIAKKSDPRAHKPVAAKNGVKQEDRGKYMVMTLVDLEWELDLFLFNSGFTRFWKLTEGTVVAILNPNIMPPPPGRQDTGRFSLVINSDDDTIIEIGSARDLGACQTIRKDGDLCGSWVNRRRTHFCEFHTNEAIKKTRANRVEMNGAGFGDVRSKGKVKKDLDAKKKAPGGYDWETKTRFFATRSMSAADLIDGKDRTMGEKKEREEALQRRMEAKEKERELMKKLGQMGNGAGKEYLQRTLLSNGDKHKSNNSTSNGRSLKPSISSSQLTPGSEGDPSDPLNLNGRERNIHLSPINKRKRADSSQGGSGVSSSSHTARPSTATVGLGWGSGLREKLGRMKEGEKLRPEEVLQPPVRKKTRFVTDKGIREAGRESLGTDLNEMQISLDDDDDDELVILR</sequence>
<dbReference type="EMBL" id="CM047943">
    <property type="protein sequence ID" value="KAI9900753.1"/>
    <property type="molecule type" value="Genomic_DNA"/>
</dbReference>
<keyword evidence="2" id="KW-1185">Reference proteome</keyword>
<comment type="caution">
    <text evidence="1">The sequence shown here is derived from an EMBL/GenBank/DDBJ whole genome shotgun (WGS) entry which is preliminary data.</text>
</comment>
<evidence type="ECO:0000313" key="1">
    <source>
        <dbReference type="EMBL" id="KAI9900753.1"/>
    </source>
</evidence>
<accession>A0ACC0V4W3</accession>
<organism evidence="1 2">
    <name type="scientific">Trichothecium roseum</name>
    <dbReference type="NCBI Taxonomy" id="47278"/>
    <lineage>
        <taxon>Eukaryota</taxon>
        <taxon>Fungi</taxon>
        <taxon>Dikarya</taxon>
        <taxon>Ascomycota</taxon>
        <taxon>Pezizomycotina</taxon>
        <taxon>Sordariomycetes</taxon>
        <taxon>Hypocreomycetidae</taxon>
        <taxon>Hypocreales</taxon>
        <taxon>Hypocreales incertae sedis</taxon>
        <taxon>Trichothecium</taxon>
    </lineage>
</organism>